<name>A0A7J9CLF4_GOSGO</name>
<accession>A0A7J9CLF4</accession>
<dbReference type="AlphaFoldDB" id="A0A7J9CLF4"/>
<evidence type="ECO:0000313" key="1">
    <source>
        <dbReference type="EMBL" id="MBA0749333.1"/>
    </source>
</evidence>
<organism evidence="1 2">
    <name type="scientific">Gossypium gossypioides</name>
    <name type="common">Mexican cotton</name>
    <name type="synonym">Selera gossypioides</name>
    <dbReference type="NCBI Taxonomy" id="34282"/>
    <lineage>
        <taxon>Eukaryota</taxon>
        <taxon>Viridiplantae</taxon>
        <taxon>Streptophyta</taxon>
        <taxon>Embryophyta</taxon>
        <taxon>Tracheophyta</taxon>
        <taxon>Spermatophyta</taxon>
        <taxon>Magnoliopsida</taxon>
        <taxon>eudicotyledons</taxon>
        <taxon>Gunneridae</taxon>
        <taxon>Pentapetalae</taxon>
        <taxon>rosids</taxon>
        <taxon>malvids</taxon>
        <taxon>Malvales</taxon>
        <taxon>Malvaceae</taxon>
        <taxon>Malvoideae</taxon>
        <taxon>Gossypium</taxon>
    </lineage>
</organism>
<evidence type="ECO:0000313" key="2">
    <source>
        <dbReference type="Proteomes" id="UP000593579"/>
    </source>
</evidence>
<protein>
    <submittedName>
        <fullName evidence="1">Uncharacterized protein</fullName>
    </submittedName>
</protein>
<keyword evidence="2" id="KW-1185">Reference proteome</keyword>
<sequence length="36" mass="4110">MENEALLEWLSKFGSLETLDLSETKMKNNFLGGLHL</sequence>
<comment type="caution">
    <text evidence="1">The sequence shown here is derived from an EMBL/GenBank/DDBJ whole genome shotgun (WGS) entry which is preliminary data.</text>
</comment>
<dbReference type="EMBL" id="JABEZY010000011">
    <property type="protein sequence ID" value="MBA0749333.1"/>
    <property type="molecule type" value="Genomic_DNA"/>
</dbReference>
<gene>
    <name evidence="1" type="ORF">Gogos_003278</name>
</gene>
<reference evidence="1 2" key="1">
    <citation type="journal article" date="2019" name="Genome Biol. Evol.">
        <title>Insights into the evolution of the New World diploid cottons (Gossypium, subgenus Houzingenia) based on genome sequencing.</title>
        <authorList>
            <person name="Grover C.E."/>
            <person name="Arick M.A. 2nd"/>
            <person name="Thrash A."/>
            <person name="Conover J.L."/>
            <person name="Sanders W.S."/>
            <person name="Peterson D.G."/>
            <person name="Frelichowski J.E."/>
            <person name="Scheffler J.A."/>
            <person name="Scheffler B.E."/>
            <person name="Wendel J.F."/>
        </authorList>
    </citation>
    <scope>NUCLEOTIDE SEQUENCE [LARGE SCALE GENOMIC DNA]</scope>
    <source>
        <strain evidence="1">5</strain>
        <tissue evidence="1">Leaf</tissue>
    </source>
</reference>
<proteinExistence type="predicted"/>
<dbReference type="Proteomes" id="UP000593579">
    <property type="component" value="Unassembled WGS sequence"/>
</dbReference>